<evidence type="ECO:0000256" key="2">
    <source>
        <dbReference type="ARBA" id="ARBA00009270"/>
    </source>
</evidence>
<keyword evidence="3" id="KW-0747">Spliceosome</keyword>
<keyword evidence="4" id="KW-0813">Transport</keyword>
<evidence type="ECO:0000256" key="4">
    <source>
        <dbReference type="ARBA" id="ARBA00022816"/>
    </source>
</evidence>
<evidence type="ECO:0000256" key="3">
    <source>
        <dbReference type="ARBA" id="ARBA00022728"/>
    </source>
</evidence>
<evidence type="ECO:0000256" key="1">
    <source>
        <dbReference type="ARBA" id="ARBA00004123"/>
    </source>
</evidence>
<dbReference type="InterPro" id="IPR036605">
    <property type="entry name" value="Mago_nashi_sf"/>
</dbReference>
<comment type="subcellular location">
    <subcellularLocation>
        <location evidence="1">Nucleus</location>
    </subcellularLocation>
</comment>
<dbReference type="Proteomes" id="UP000314981">
    <property type="component" value="Chromosome 11"/>
</dbReference>
<dbReference type="OMA" id="AFEYFTI"/>
<proteinExistence type="inferred from homology"/>
<reference evidence="6 7" key="1">
    <citation type="submission" date="2018-11" db="EMBL/GenBank/DDBJ databases">
        <title>Haplotype-resolved cattle genomes.</title>
        <authorList>
            <person name="Low W.Y."/>
            <person name="Tearle R."/>
            <person name="Bickhart D.M."/>
            <person name="Rosen B.D."/>
            <person name="Koren S."/>
            <person name="Rhie A."/>
            <person name="Hiendleder S."/>
            <person name="Phillippy A.M."/>
            <person name="Smith T.P.L."/>
            <person name="Williams J.L."/>
        </authorList>
    </citation>
    <scope>NUCLEOTIDE SEQUENCE [LARGE SCALE GENOMIC DNA]</scope>
</reference>
<dbReference type="PANTHER" id="PTHR12638:SF1">
    <property type="entry name" value="PROTEIN MAGO NASHI HOMOLOG 2"/>
    <property type="match status" value="1"/>
</dbReference>
<dbReference type="InterPro" id="IPR004023">
    <property type="entry name" value="Mago_nashi"/>
</dbReference>
<organism evidence="6 7">
    <name type="scientific">Bos indicus x Bos taurus</name>
    <name type="common">Hybrid cattle</name>
    <dbReference type="NCBI Taxonomy" id="30522"/>
    <lineage>
        <taxon>Eukaryota</taxon>
        <taxon>Metazoa</taxon>
        <taxon>Chordata</taxon>
        <taxon>Craniata</taxon>
        <taxon>Vertebrata</taxon>
        <taxon>Euteleostomi</taxon>
        <taxon>Mammalia</taxon>
        <taxon>Eutheria</taxon>
        <taxon>Laurasiatheria</taxon>
        <taxon>Artiodactyla</taxon>
        <taxon>Ruminantia</taxon>
        <taxon>Pecora</taxon>
        <taxon>Bovidae</taxon>
        <taxon>Bovinae</taxon>
        <taxon>Bos</taxon>
    </lineage>
</organism>
<evidence type="ECO:0000313" key="6">
    <source>
        <dbReference type="Ensembl" id="ENSBIXP00000011938.1"/>
    </source>
</evidence>
<reference evidence="6" key="2">
    <citation type="submission" date="2025-08" db="UniProtKB">
        <authorList>
            <consortium name="Ensembl"/>
        </authorList>
    </citation>
    <scope>IDENTIFICATION</scope>
</reference>
<keyword evidence="3" id="KW-0507">mRNA processing</keyword>
<keyword evidence="5" id="KW-0539">Nucleus</keyword>
<evidence type="ECO:0000256" key="5">
    <source>
        <dbReference type="ARBA" id="ARBA00023242"/>
    </source>
</evidence>
<protein>
    <submittedName>
        <fullName evidence="6">Uncharacterized protein</fullName>
    </submittedName>
</protein>
<reference evidence="6" key="3">
    <citation type="submission" date="2025-09" db="UniProtKB">
        <authorList>
            <consortium name="Ensembl"/>
        </authorList>
    </citation>
    <scope>IDENTIFICATION</scope>
</reference>
<keyword evidence="3" id="KW-0508">mRNA splicing</keyword>
<name>A0A4W2CG13_BOBOX</name>
<dbReference type="GO" id="GO:0051028">
    <property type="term" value="P:mRNA transport"/>
    <property type="evidence" value="ECO:0007669"/>
    <property type="project" value="UniProtKB-KW"/>
</dbReference>
<dbReference type="Gene3D" id="3.30.1560.10">
    <property type="entry name" value="Mago nashi"/>
    <property type="match status" value="1"/>
</dbReference>
<dbReference type="GO" id="GO:0008380">
    <property type="term" value="P:RNA splicing"/>
    <property type="evidence" value="ECO:0007669"/>
    <property type="project" value="InterPro"/>
</dbReference>
<dbReference type="AlphaFoldDB" id="A0A4W2CG13"/>
<keyword evidence="4" id="KW-0509">mRNA transport</keyword>
<dbReference type="SMR" id="A0A4W2CG13"/>
<dbReference type="PANTHER" id="PTHR12638">
    <property type="entry name" value="PROTEIN MAGO NASHI HOMOLOG"/>
    <property type="match status" value="1"/>
</dbReference>
<comment type="similarity">
    <text evidence="2">Belongs to the mago nashi family.</text>
</comment>
<dbReference type="Ensembl" id="ENSBIXT00000021595.1">
    <property type="protein sequence ID" value="ENSBIXP00000011938.1"/>
    <property type="gene ID" value="ENSBIXG00000000788.1"/>
</dbReference>
<dbReference type="Pfam" id="PF02792">
    <property type="entry name" value="Mago_nashi"/>
    <property type="match status" value="1"/>
</dbReference>
<sequence length="75" mass="8502">MIRKQAYVHKSVMEKLKGIADDIEIPKEDDAFWPPPNQVQQQKLEIIIGDEHISFAKSKIGSLISVNQSKDPESL</sequence>
<dbReference type="SUPFAM" id="SSF89817">
    <property type="entry name" value="Mago nashi protein"/>
    <property type="match status" value="1"/>
</dbReference>
<evidence type="ECO:0000313" key="7">
    <source>
        <dbReference type="Proteomes" id="UP000314981"/>
    </source>
</evidence>
<dbReference type="STRING" id="30522.A0A4W2CG13"/>
<dbReference type="GO" id="GO:0035145">
    <property type="term" value="C:exon-exon junction complex"/>
    <property type="evidence" value="ECO:0007669"/>
    <property type="project" value="InterPro"/>
</dbReference>
<keyword evidence="7" id="KW-1185">Reference proteome</keyword>
<dbReference type="GO" id="GO:0071013">
    <property type="term" value="C:catalytic step 2 spliceosome"/>
    <property type="evidence" value="ECO:0007669"/>
    <property type="project" value="TreeGrafter"/>
</dbReference>
<accession>A0A4W2CG13</accession>